<evidence type="ECO:0000256" key="1">
    <source>
        <dbReference type="SAM" id="SignalP"/>
    </source>
</evidence>
<protein>
    <submittedName>
        <fullName evidence="2">Uncharacterized protein</fullName>
    </submittedName>
</protein>
<gene>
    <name evidence="2" type="ORF">FEM33_13220</name>
</gene>
<reference evidence="2 3" key="1">
    <citation type="submission" date="2019-05" db="EMBL/GenBank/DDBJ databases">
        <authorList>
            <person name="Qu J.-H."/>
        </authorList>
    </citation>
    <scope>NUCLEOTIDE SEQUENCE [LARGE SCALE GENOMIC DNA]</scope>
    <source>
        <strain evidence="2 3">NS28</strain>
    </source>
</reference>
<name>A0A5M8QYY8_9BACT</name>
<sequence>MKIKFLLLLASLNLTVFFHQNAFAQASRPIDQGISIHNYKQPNKAAEARKNTTEGIRIAENRIRIAGSSSYRKNGNQDYTPKYRATAYAVVIPVKQQKEKSGINPLTSRRNYKTGGFTHLKSGRRDSIAAAF</sequence>
<accession>A0A5M8QYY8</accession>
<feature type="chain" id="PRO_5024447146" evidence="1">
    <location>
        <begin position="25"/>
        <end position="132"/>
    </location>
</feature>
<keyword evidence="1" id="KW-0732">Signal</keyword>
<evidence type="ECO:0000313" key="2">
    <source>
        <dbReference type="EMBL" id="KAA6439232.1"/>
    </source>
</evidence>
<dbReference type="EMBL" id="VBSN01000038">
    <property type="protein sequence ID" value="KAA6439232.1"/>
    <property type="molecule type" value="Genomic_DNA"/>
</dbReference>
<feature type="signal peptide" evidence="1">
    <location>
        <begin position="1"/>
        <end position="24"/>
    </location>
</feature>
<dbReference type="AlphaFoldDB" id="A0A5M8QYY8"/>
<dbReference type="RefSeq" id="WP_139012482.1">
    <property type="nucleotide sequence ID" value="NZ_VBSN01000038.1"/>
</dbReference>
<keyword evidence="3" id="KW-1185">Reference proteome</keyword>
<evidence type="ECO:0000313" key="3">
    <source>
        <dbReference type="Proteomes" id="UP000323994"/>
    </source>
</evidence>
<proteinExistence type="predicted"/>
<dbReference type="Proteomes" id="UP000323994">
    <property type="component" value="Unassembled WGS sequence"/>
</dbReference>
<organism evidence="2 3">
    <name type="scientific">Dyadobacter flavalbus</name>
    <dbReference type="NCBI Taxonomy" id="2579942"/>
    <lineage>
        <taxon>Bacteria</taxon>
        <taxon>Pseudomonadati</taxon>
        <taxon>Bacteroidota</taxon>
        <taxon>Cytophagia</taxon>
        <taxon>Cytophagales</taxon>
        <taxon>Spirosomataceae</taxon>
        <taxon>Dyadobacter</taxon>
    </lineage>
</organism>
<dbReference type="OrthoDB" id="965763at2"/>
<comment type="caution">
    <text evidence="2">The sequence shown here is derived from an EMBL/GenBank/DDBJ whole genome shotgun (WGS) entry which is preliminary data.</text>
</comment>